<evidence type="ECO:0000313" key="13">
    <source>
        <dbReference type="EMBL" id="WMW81059.1"/>
    </source>
</evidence>
<feature type="signal peptide" evidence="11">
    <location>
        <begin position="1"/>
        <end position="20"/>
    </location>
</feature>
<dbReference type="RefSeq" id="WP_309482549.1">
    <property type="nucleotide sequence ID" value="NZ_CP133720.1"/>
</dbReference>
<keyword evidence="7" id="KW-0406">Ion transport</keyword>
<feature type="chain" id="PRO_5045780592" evidence="11">
    <location>
        <begin position="21"/>
        <end position="354"/>
    </location>
</feature>
<evidence type="ECO:0000256" key="10">
    <source>
        <dbReference type="ARBA" id="ARBA00023237"/>
    </source>
</evidence>
<organism evidence="13 14">
    <name type="scientific">Undibacterium cyanobacteriorum</name>
    <dbReference type="NCBI Taxonomy" id="3073561"/>
    <lineage>
        <taxon>Bacteria</taxon>
        <taxon>Pseudomonadati</taxon>
        <taxon>Pseudomonadota</taxon>
        <taxon>Betaproteobacteria</taxon>
        <taxon>Burkholderiales</taxon>
        <taxon>Oxalobacteraceae</taxon>
        <taxon>Undibacterium</taxon>
    </lineage>
</organism>
<dbReference type="EMBL" id="CP133720">
    <property type="protein sequence ID" value="WMW81059.1"/>
    <property type="molecule type" value="Genomic_DNA"/>
</dbReference>
<keyword evidence="14" id="KW-1185">Reference proteome</keyword>
<evidence type="ECO:0000256" key="3">
    <source>
        <dbReference type="ARBA" id="ARBA00022448"/>
    </source>
</evidence>
<evidence type="ECO:0000256" key="6">
    <source>
        <dbReference type="ARBA" id="ARBA00022729"/>
    </source>
</evidence>
<name>A0ABY9RIL6_9BURK</name>
<dbReference type="Proteomes" id="UP001181355">
    <property type="component" value="Chromosome"/>
</dbReference>
<evidence type="ECO:0000256" key="11">
    <source>
        <dbReference type="SAM" id="SignalP"/>
    </source>
</evidence>
<protein>
    <submittedName>
        <fullName evidence="13">Porin</fullName>
    </submittedName>
</protein>
<evidence type="ECO:0000256" key="9">
    <source>
        <dbReference type="ARBA" id="ARBA00023136"/>
    </source>
</evidence>
<sequence length="354" mass="36654">MKKSLIAFAVLSAFASAASAQSSVVLYGVVDANVSTATNQSATGAKKNSMETSGLSSGRWGLRGSEDLGNGMKANFNLESSLAVDTGVAGSLFDRTATVGLSGDFGAFNAGRQTNLAYDTLIQVDPIGVAHVGTNPNIVFGALNNATLYGTHGTSNGVSSATRQNNSIKYSAPAMFGGIVFSGMYGFGEKTGDTVASSYMGASASFSQNGMTAVISYSQLRDAANNSTLRAYTGGGKFELSSDLTFKVSYAQNEVNTTTRGIGVFGTGVDYKLSPAWTLTGGYYNTRRSGDMKAKADSFVGIAKYAFSKRTTAYTSFTYVKAGTTQAKDTDLGIIVGAGNRSATRAVVGVNHAF</sequence>
<dbReference type="Pfam" id="PF13609">
    <property type="entry name" value="Porin_4"/>
    <property type="match status" value="1"/>
</dbReference>
<keyword evidence="5" id="KW-0812">Transmembrane</keyword>
<evidence type="ECO:0000256" key="1">
    <source>
        <dbReference type="ARBA" id="ARBA00004571"/>
    </source>
</evidence>
<dbReference type="InterPro" id="IPR033900">
    <property type="entry name" value="Gram_neg_porin_domain"/>
</dbReference>
<gene>
    <name evidence="13" type="ORF">RF679_01965</name>
</gene>
<evidence type="ECO:0000256" key="2">
    <source>
        <dbReference type="ARBA" id="ARBA00011233"/>
    </source>
</evidence>
<dbReference type="Gene3D" id="2.40.160.10">
    <property type="entry name" value="Porin"/>
    <property type="match status" value="1"/>
</dbReference>
<dbReference type="PANTHER" id="PTHR34501">
    <property type="entry name" value="PROTEIN YDDL-RELATED"/>
    <property type="match status" value="1"/>
</dbReference>
<evidence type="ECO:0000256" key="5">
    <source>
        <dbReference type="ARBA" id="ARBA00022692"/>
    </source>
</evidence>
<dbReference type="InterPro" id="IPR050298">
    <property type="entry name" value="Gram-neg_bact_OMP"/>
</dbReference>
<feature type="domain" description="Porin" evidence="12">
    <location>
        <begin position="7"/>
        <end position="322"/>
    </location>
</feature>
<evidence type="ECO:0000256" key="4">
    <source>
        <dbReference type="ARBA" id="ARBA00022452"/>
    </source>
</evidence>
<evidence type="ECO:0000256" key="8">
    <source>
        <dbReference type="ARBA" id="ARBA00023114"/>
    </source>
</evidence>
<comment type="subcellular location">
    <subcellularLocation>
        <location evidence="1">Cell outer membrane</location>
        <topology evidence="1">Multi-pass membrane protein</topology>
    </subcellularLocation>
</comment>
<accession>A0ABY9RIL6</accession>
<evidence type="ECO:0000259" key="12">
    <source>
        <dbReference type="Pfam" id="PF13609"/>
    </source>
</evidence>
<reference evidence="13" key="1">
    <citation type="submission" date="2023-09" db="EMBL/GenBank/DDBJ databases">
        <title>Undibacterium sp. 20NA77.5 isolated from freshwater.</title>
        <authorList>
            <person name="Le V."/>
            <person name="Ko S.-R."/>
            <person name="Ahn C.-Y."/>
            <person name="Oh H.-M."/>
        </authorList>
    </citation>
    <scope>NUCLEOTIDE SEQUENCE</scope>
    <source>
        <strain evidence="13">20NA77.5</strain>
    </source>
</reference>
<keyword evidence="8" id="KW-0626">Porin</keyword>
<proteinExistence type="predicted"/>
<dbReference type="InterPro" id="IPR023614">
    <property type="entry name" value="Porin_dom_sf"/>
</dbReference>
<keyword evidence="10" id="KW-0998">Cell outer membrane</keyword>
<evidence type="ECO:0000313" key="14">
    <source>
        <dbReference type="Proteomes" id="UP001181355"/>
    </source>
</evidence>
<dbReference type="CDD" id="cd00342">
    <property type="entry name" value="gram_neg_porins"/>
    <property type="match status" value="1"/>
</dbReference>
<dbReference type="PANTHER" id="PTHR34501:SF9">
    <property type="entry name" value="MAJOR OUTER MEMBRANE PROTEIN P.IA"/>
    <property type="match status" value="1"/>
</dbReference>
<dbReference type="InterPro" id="IPR002299">
    <property type="entry name" value="Porin_Neis"/>
</dbReference>
<dbReference type="PRINTS" id="PR00184">
    <property type="entry name" value="NEISSPPORIN"/>
</dbReference>
<keyword evidence="3" id="KW-0813">Transport</keyword>
<keyword evidence="9" id="KW-0472">Membrane</keyword>
<keyword evidence="6 11" id="KW-0732">Signal</keyword>
<keyword evidence="4" id="KW-1134">Transmembrane beta strand</keyword>
<comment type="subunit">
    <text evidence="2">Homotrimer.</text>
</comment>
<evidence type="ECO:0000256" key="7">
    <source>
        <dbReference type="ARBA" id="ARBA00023065"/>
    </source>
</evidence>
<dbReference type="SUPFAM" id="SSF56935">
    <property type="entry name" value="Porins"/>
    <property type="match status" value="1"/>
</dbReference>